<dbReference type="PANTHER" id="PTHR45931:SF3">
    <property type="entry name" value="RING ZINC FINGER-CONTAINING PROTEIN"/>
    <property type="match status" value="1"/>
</dbReference>
<feature type="coiled-coil region" evidence="4">
    <location>
        <begin position="5"/>
        <end position="130"/>
    </location>
</feature>
<evidence type="ECO:0000313" key="6">
    <source>
        <dbReference type="EMBL" id="QHT38108.1"/>
    </source>
</evidence>
<keyword evidence="3" id="KW-0862">Zinc</keyword>
<dbReference type="EMBL" id="MN738825">
    <property type="protein sequence ID" value="QHT38108.1"/>
    <property type="molecule type" value="Genomic_DNA"/>
</dbReference>
<protein>
    <recommendedName>
        <fullName evidence="5">RING-type domain-containing protein</fullName>
    </recommendedName>
</protein>
<dbReference type="Gene3D" id="3.30.40.10">
    <property type="entry name" value="Zinc/RING finger domain, C3HC4 (zinc finger)"/>
    <property type="match status" value="1"/>
</dbReference>
<dbReference type="SMART" id="SM00184">
    <property type="entry name" value="RING"/>
    <property type="match status" value="1"/>
</dbReference>
<reference evidence="6" key="1">
    <citation type="journal article" date="2020" name="Nature">
        <title>Giant virus diversity and host interactions through global metagenomics.</title>
        <authorList>
            <person name="Schulz F."/>
            <person name="Roux S."/>
            <person name="Paez-Espino D."/>
            <person name="Jungbluth S."/>
            <person name="Walsh D.A."/>
            <person name="Denef V.J."/>
            <person name="McMahon K.D."/>
            <person name="Konstantinidis K.T."/>
            <person name="Eloe-Fadrosh E.A."/>
            <person name="Kyrpides N.C."/>
            <person name="Woyke T."/>
        </authorList>
    </citation>
    <scope>NUCLEOTIDE SEQUENCE</scope>
    <source>
        <strain evidence="6">GVMAG-S-ERX556049-19</strain>
    </source>
</reference>
<dbReference type="PROSITE" id="PS50089">
    <property type="entry name" value="ZF_RING_2"/>
    <property type="match status" value="1"/>
</dbReference>
<dbReference type="InterPro" id="IPR051834">
    <property type="entry name" value="RING_finger_E3_ligase"/>
</dbReference>
<evidence type="ECO:0000256" key="2">
    <source>
        <dbReference type="ARBA" id="ARBA00022771"/>
    </source>
</evidence>
<proteinExistence type="predicted"/>
<dbReference type="GO" id="GO:0008270">
    <property type="term" value="F:zinc ion binding"/>
    <property type="evidence" value="ECO:0007669"/>
    <property type="project" value="UniProtKB-KW"/>
</dbReference>
<dbReference type="InterPro" id="IPR013083">
    <property type="entry name" value="Znf_RING/FYVE/PHD"/>
</dbReference>
<keyword evidence="1" id="KW-0479">Metal-binding</keyword>
<keyword evidence="2" id="KW-0863">Zinc-finger</keyword>
<name>A0A6C0F8V3_9ZZZZ</name>
<dbReference type="Pfam" id="PF13639">
    <property type="entry name" value="zf-RING_2"/>
    <property type="match status" value="1"/>
</dbReference>
<dbReference type="InterPro" id="IPR001841">
    <property type="entry name" value="Znf_RING"/>
</dbReference>
<accession>A0A6C0F8V3</accession>
<dbReference type="AlphaFoldDB" id="A0A6C0F8V3"/>
<dbReference type="GO" id="GO:0061630">
    <property type="term" value="F:ubiquitin protein ligase activity"/>
    <property type="evidence" value="ECO:0007669"/>
    <property type="project" value="TreeGrafter"/>
</dbReference>
<organism evidence="6">
    <name type="scientific">viral metagenome</name>
    <dbReference type="NCBI Taxonomy" id="1070528"/>
    <lineage>
        <taxon>unclassified sequences</taxon>
        <taxon>metagenomes</taxon>
        <taxon>organismal metagenomes</taxon>
    </lineage>
</organism>
<dbReference type="CDD" id="cd16454">
    <property type="entry name" value="RING-H2_PA-TM-RING"/>
    <property type="match status" value="1"/>
</dbReference>
<dbReference type="GO" id="GO:0006511">
    <property type="term" value="P:ubiquitin-dependent protein catabolic process"/>
    <property type="evidence" value="ECO:0007669"/>
    <property type="project" value="TreeGrafter"/>
</dbReference>
<dbReference type="PANTHER" id="PTHR45931">
    <property type="entry name" value="SI:CH211-59O9.10"/>
    <property type="match status" value="1"/>
</dbReference>
<dbReference type="SUPFAM" id="SSF57850">
    <property type="entry name" value="RING/U-box"/>
    <property type="match status" value="1"/>
</dbReference>
<evidence type="ECO:0000256" key="3">
    <source>
        <dbReference type="ARBA" id="ARBA00022833"/>
    </source>
</evidence>
<evidence type="ECO:0000256" key="4">
    <source>
        <dbReference type="SAM" id="Coils"/>
    </source>
</evidence>
<keyword evidence="4" id="KW-0175">Coiled coil</keyword>
<evidence type="ECO:0000259" key="5">
    <source>
        <dbReference type="PROSITE" id="PS50089"/>
    </source>
</evidence>
<dbReference type="GO" id="GO:0005634">
    <property type="term" value="C:nucleus"/>
    <property type="evidence" value="ECO:0007669"/>
    <property type="project" value="TreeGrafter"/>
</dbReference>
<sequence length="397" mass="47350">METINDVLQKEMEKYNKIIEQAEKNKNIVIEQQQQLELSNAKVAEIQQQIDDLQQKKDILQEVIDSYSRKDVKIQQEIDKLQQQKVKLQQYKDLDASKNVEIQQQIDDLYNRYNTELQSQEDLKQEINTKLQQSCDDFIEPQSKPELTNDEAAIRIQKIFQCFQIKIRRSKIPESFIKGLQEDTLKRLHLVYNFRTGEKRKFKHLLYNLSMRGRRTIINILDKTIYNSEKVVCKIPGCNDLIHPKDIDLHIEKEHLSYYSVYYVDEKDWTMSAENKAIFKAIKNQDFEEECSICRDKLNNGEEIMYLPCTHVFHKKCIKEWFKKCSTCPCCRGISTADPDLKQYNVRRYVRKSNILIRNICHEICTAEKRNHERCTRLAHEGCNRCWQHARFGNWWG</sequence>
<feature type="domain" description="RING-type" evidence="5">
    <location>
        <begin position="291"/>
        <end position="332"/>
    </location>
</feature>
<evidence type="ECO:0000256" key="1">
    <source>
        <dbReference type="ARBA" id="ARBA00022723"/>
    </source>
</evidence>